<keyword evidence="3" id="KW-1185">Reference proteome</keyword>
<proteinExistence type="predicted"/>
<gene>
    <name evidence="2" type="ORF">SAMN05216252_104404</name>
</gene>
<evidence type="ECO:0000313" key="3">
    <source>
        <dbReference type="Proteomes" id="UP000198280"/>
    </source>
</evidence>
<sequence>MVYEPEFVPTHVAPSAGLPTWRAPDDSSPSAGLDPLLPVRVTEHRGDWARIVCSNGWSAWVDGRLLITVPQGPPAVGGSPARTADARPLLGRLVEALGSYRSLVQDLAAGRIDLETFDRGTSGIRIGAVVDGDAVWLFDAEHDRWCYCDGTRMATYASSSPPAVRPGDPGPPPPAKPPPGGDSSPTETHPVTWTGEA</sequence>
<protein>
    <recommendedName>
        <fullName evidence="4">SH3 domain-containing protein</fullName>
    </recommendedName>
</protein>
<feature type="region of interest" description="Disordered" evidence="1">
    <location>
        <begin position="157"/>
        <end position="197"/>
    </location>
</feature>
<feature type="compositionally biased region" description="Pro residues" evidence="1">
    <location>
        <begin position="168"/>
        <end position="180"/>
    </location>
</feature>
<evidence type="ECO:0008006" key="4">
    <source>
        <dbReference type="Google" id="ProtNLM"/>
    </source>
</evidence>
<accession>A0A239D7X0</accession>
<dbReference type="EMBL" id="FZOF01000004">
    <property type="protein sequence ID" value="SNS27673.1"/>
    <property type="molecule type" value="Genomic_DNA"/>
</dbReference>
<dbReference type="OrthoDB" id="4500964at2"/>
<dbReference type="Proteomes" id="UP000198280">
    <property type="component" value="Unassembled WGS sequence"/>
</dbReference>
<organism evidence="2 3">
    <name type="scientific">Actinacidiphila glaucinigra</name>
    <dbReference type="NCBI Taxonomy" id="235986"/>
    <lineage>
        <taxon>Bacteria</taxon>
        <taxon>Bacillati</taxon>
        <taxon>Actinomycetota</taxon>
        <taxon>Actinomycetes</taxon>
        <taxon>Kitasatosporales</taxon>
        <taxon>Streptomycetaceae</taxon>
        <taxon>Actinacidiphila</taxon>
    </lineage>
</organism>
<evidence type="ECO:0000256" key="1">
    <source>
        <dbReference type="SAM" id="MobiDB-lite"/>
    </source>
</evidence>
<reference evidence="2 3" key="1">
    <citation type="submission" date="2017-06" db="EMBL/GenBank/DDBJ databases">
        <authorList>
            <person name="Kim H.J."/>
            <person name="Triplett B.A."/>
        </authorList>
    </citation>
    <scope>NUCLEOTIDE SEQUENCE [LARGE SCALE GENOMIC DNA]</scope>
    <source>
        <strain evidence="2 3">CGMCC 4.1858</strain>
    </source>
</reference>
<evidence type="ECO:0000313" key="2">
    <source>
        <dbReference type="EMBL" id="SNS27673.1"/>
    </source>
</evidence>
<dbReference type="RefSeq" id="WP_089223487.1">
    <property type="nucleotide sequence ID" value="NZ_FZOF01000004.1"/>
</dbReference>
<dbReference type="AlphaFoldDB" id="A0A239D7X0"/>
<name>A0A239D7X0_9ACTN</name>